<protein>
    <submittedName>
        <fullName evidence="2">Uncharacterized protein</fullName>
    </submittedName>
</protein>
<dbReference type="Proteomes" id="UP001239445">
    <property type="component" value="Unassembled WGS sequence"/>
</dbReference>
<accession>A0AAJ0B938</accession>
<name>A0AAJ0B938_9PEZI</name>
<dbReference type="EMBL" id="MU839839">
    <property type="protein sequence ID" value="KAK1752437.1"/>
    <property type="molecule type" value="Genomic_DNA"/>
</dbReference>
<sequence length="162" mass="16855">MDANSDPQQCFQQLQTSVEKALASIAESSNPTTIINNLTEVINSLTAVINNSTEVINSLTAVIKNLTAVTNNSTEVITDLTAVITDLTEVVTGIAHDNGTGSANAGIAKSNKPEPSSEDSLTSAVEEDVVDPEAQQGSGNGPVQEPATTYIPSEDRARVIST</sequence>
<reference evidence="2" key="1">
    <citation type="submission" date="2023-06" db="EMBL/GenBank/DDBJ databases">
        <title>Genome-scale phylogeny and comparative genomics of the fungal order Sordariales.</title>
        <authorList>
            <consortium name="Lawrence Berkeley National Laboratory"/>
            <person name="Hensen N."/>
            <person name="Bonometti L."/>
            <person name="Westerberg I."/>
            <person name="Brannstrom I.O."/>
            <person name="Guillou S."/>
            <person name="Cros-Aarteil S."/>
            <person name="Calhoun S."/>
            <person name="Haridas S."/>
            <person name="Kuo A."/>
            <person name="Mondo S."/>
            <person name="Pangilinan J."/>
            <person name="Riley R."/>
            <person name="Labutti K."/>
            <person name="Andreopoulos B."/>
            <person name="Lipzen A."/>
            <person name="Chen C."/>
            <person name="Yanf M."/>
            <person name="Daum C."/>
            <person name="Ng V."/>
            <person name="Clum A."/>
            <person name="Steindorff A."/>
            <person name="Ohm R."/>
            <person name="Martin F."/>
            <person name="Silar P."/>
            <person name="Natvig D."/>
            <person name="Lalanne C."/>
            <person name="Gautier V."/>
            <person name="Ament-Velasquez S.L."/>
            <person name="Kruys A."/>
            <person name="Hutchinson M.I."/>
            <person name="Powell A.J."/>
            <person name="Barry K."/>
            <person name="Miller A.N."/>
            <person name="Grigoriev I.V."/>
            <person name="Debuchy R."/>
            <person name="Gladieux P."/>
            <person name="Thoren M.H."/>
            <person name="Johannesson H."/>
        </authorList>
    </citation>
    <scope>NUCLEOTIDE SEQUENCE</scope>
    <source>
        <strain evidence="2">PSN4</strain>
    </source>
</reference>
<evidence type="ECO:0000313" key="3">
    <source>
        <dbReference type="Proteomes" id="UP001239445"/>
    </source>
</evidence>
<feature type="compositionally biased region" description="Basic and acidic residues" evidence="1">
    <location>
        <begin position="153"/>
        <end position="162"/>
    </location>
</feature>
<organism evidence="2 3">
    <name type="scientific">Echria macrotheca</name>
    <dbReference type="NCBI Taxonomy" id="438768"/>
    <lineage>
        <taxon>Eukaryota</taxon>
        <taxon>Fungi</taxon>
        <taxon>Dikarya</taxon>
        <taxon>Ascomycota</taxon>
        <taxon>Pezizomycotina</taxon>
        <taxon>Sordariomycetes</taxon>
        <taxon>Sordariomycetidae</taxon>
        <taxon>Sordariales</taxon>
        <taxon>Schizotheciaceae</taxon>
        <taxon>Echria</taxon>
    </lineage>
</organism>
<dbReference type="AlphaFoldDB" id="A0AAJ0B938"/>
<evidence type="ECO:0000256" key="1">
    <source>
        <dbReference type="SAM" id="MobiDB-lite"/>
    </source>
</evidence>
<keyword evidence="3" id="KW-1185">Reference proteome</keyword>
<gene>
    <name evidence="2" type="ORF">QBC47DRAFT_416096</name>
</gene>
<comment type="caution">
    <text evidence="2">The sequence shown here is derived from an EMBL/GenBank/DDBJ whole genome shotgun (WGS) entry which is preliminary data.</text>
</comment>
<evidence type="ECO:0000313" key="2">
    <source>
        <dbReference type="EMBL" id="KAK1752437.1"/>
    </source>
</evidence>
<proteinExistence type="predicted"/>
<feature type="region of interest" description="Disordered" evidence="1">
    <location>
        <begin position="96"/>
        <end position="162"/>
    </location>
</feature>